<dbReference type="PROSITE" id="PS51257">
    <property type="entry name" value="PROKAR_LIPOPROTEIN"/>
    <property type="match status" value="1"/>
</dbReference>
<evidence type="ECO:0000259" key="6">
    <source>
        <dbReference type="PROSITE" id="PS51007"/>
    </source>
</evidence>
<dbReference type="Proteomes" id="UP000064967">
    <property type="component" value="Chromosome"/>
</dbReference>
<dbReference type="Pfam" id="PF13442">
    <property type="entry name" value="Cytochrome_CBB3"/>
    <property type="match status" value="1"/>
</dbReference>
<dbReference type="OrthoDB" id="5342087at2"/>
<dbReference type="AlphaFoldDB" id="A0A0K1PTQ6"/>
<feature type="region of interest" description="Disordered" evidence="5">
    <location>
        <begin position="232"/>
        <end position="260"/>
    </location>
</feature>
<dbReference type="RefSeq" id="WP_146647985.1">
    <property type="nucleotide sequence ID" value="NZ_CP012333.1"/>
</dbReference>
<feature type="compositionally biased region" description="Low complexity" evidence="5">
    <location>
        <begin position="232"/>
        <end position="241"/>
    </location>
</feature>
<proteinExistence type="predicted"/>
<feature type="domain" description="Cytochrome c" evidence="6">
    <location>
        <begin position="414"/>
        <end position="512"/>
    </location>
</feature>
<name>A0A0K1PTQ6_9BACT</name>
<dbReference type="GO" id="GO:0009055">
    <property type="term" value="F:electron transfer activity"/>
    <property type="evidence" value="ECO:0007669"/>
    <property type="project" value="InterPro"/>
</dbReference>
<evidence type="ECO:0000256" key="3">
    <source>
        <dbReference type="ARBA" id="ARBA00023004"/>
    </source>
</evidence>
<organism evidence="7 8">
    <name type="scientific">Labilithrix luteola</name>
    <dbReference type="NCBI Taxonomy" id="1391654"/>
    <lineage>
        <taxon>Bacteria</taxon>
        <taxon>Pseudomonadati</taxon>
        <taxon>Myxococcota</taxon>
        <taxon>Polyangia</taxon>
        <taxon>Polyangiales</taxon>
        <taxon>Labilitrichaceae</taxon>
        <taxon>Labilithrix</taxon>
    </lineage>
</organism>
<protein>
    <submittedName>
        <fullName evidence="7">Cytochrome c551 peroxidase</fullName>
    </submittedName>
</protein>
<accession>A0A0K1PTQ6</accession>
<reference evidence="7 8" key="1">
    <citation type="submission" date="2015-08" db="EMBL/GenBank/DDBJ databases">
        <authorList>
            <person name="Babu N.S."/>
            <person name="Beckwith C.J."/>
            <person name="Beseler K.G."/>
            <person name="Brison A."/>
            <person name="Carone J.V."/>
            <person name="Caskin T.P."/>
            <person name="Diamond M."/>
            <person name="Durham M.E."/>
            <person name="Foxe J.M."/>
            <person name="Go M."/>
            <person name="Henderson B.A."/>
            <person name="Jones I.B."/>
            <person name="McGettigan J.A."/>
            <person name="Micheletti S.J."/>
            <person name="Nasrallah M.E."/>
            <person name="Ortiz D."/>
            <person name="Piller C.R."/>
            <person name="Privatt S.R."/>
            <person name="Schneider S.L."/>
            <person name="Sharp S."/>
            <person name="Smith T.C."/>
            <person name="Stanton J.D."/>
            <person name="Ullery H.E."/>
            <person name="Wilson R.J."/>
            <person name="Serrano M.G."/>
            <person name="Buck G."/>
            <person name="Lee V."/>
            <person name="Wang Y."/>
            <person name="Carvalho R."/>
            <person name="Voegtly L."/>
            <person name="Shi R."/>
            <person name="Duckworth R."/>
            <person name="Johnson A."/>
            <person name="Loviza R."/>
            <person name="Walstead R."/>
            <person name="Shah Z."/>
            <person name="Kiflezghi M."/>
            <person name="Wade K."/>
            <person name="Ball S.L."/>
            <person name="Bradley K.W."/>
            <person name="Asai D.J."/>
            <person name="Bowman C.A."/>
            <person name="Russell D.A."/>
            <person name="Pope W.H."/>
            <person name="Jacobs-Sera D."/>
            <person name="Hendrix R.W."/>
            <person name="Hatfull G.F."/>
        </authorList>
    </citation>
    <scope>NUCLEOTIDE SEQUENCE [LARGE SCALE GENOMIC DNA]</scope>
    <source>
        <strain evidence="7 8">DSM 27648</strain>
    </source>
</reference>
<dbReference type="SUPFAM" id="SSF63825">
    <property type="entry name" value="YWTD domain"/>
    <property type="match status" value="1"/>
</dbReference>
<dbReference type="GO" id="GO:0046872">
    <property type="term" value="F:metal ion binding"/>
    <property type="evidence" value="ECO:0007669"/>
    <property type="project" value="UniProtKB-KW"/>
</dbReference>
<dbReference type="GO" id="GO:0020037">
    <property type="term" value="F:heme binding"/>
    <property type="evidence" value="ECO:0007669"/>
    <property type="project" value="InterPro"/>
</dbReference>
<gene>
    <name evidence="7" type="ORF">AKJ09_03405</name>
</gene>
<keyword evidence="1 4" id="KW-0349">Heme</keyword>
<dbReference type="EMBL" id="CP012333">
    <property type="protein sequence ID" value="AKU96741.1"/>
    <property type="molecule type" value="Genomic_DNA"/>
</dbReference>
<dbReference type="InterPro" id="IPR009056">
    <property type="entry name" value="Cyt_c-like_dom"/>
</dbReference>
<dbReference type="InterPro" id="IPR036909">
    <property type="entry name" value="Cyt_c-like_dom_sf"/>
</dbReference>
<keyword evidence="7" id="KW-0560">Oxidoreductase</keyword>
<keyword evidence="3 4" id="KW-0408">Iron</keyword>
<dbReference type="PROSITE" id="PS51007">
    <property type="entry name" value="CYTC"/>
    <property type="match status" value="2"/>
</dbReference>
<evidence type="ECO:0000313" key="8">
    <source>
        <dbReference type="Proteomes" id="UP000064967"/>
    </source>
</evidence>
<keyword evidence="8" id="KW-1185">Reference proteome</keyword>
<evidence type="ECO:0000256" key="4">
    <source>
        <dbReference type="PROSITE-ProRule" id="PRU00433"/>
    </source>
</evidence>
<keyword evidence="2 4" id="KW-0479">Metal-binding</keyword>
<evidence type="ECO:0000313" key="7">
    <source>
        <dbReference type="EMBL" id="AKU96741.1"/>
    </source>
</evidence>
<dbReference type="STRING" id="1391654.AKJ09_03405"/>
<keyword evidence="7" id="KW-0575">Peroxidase</keyword>
<dbReference type="GO" id="GO:0004130">
    <property type="term" value="F:cytochrome-c peroxidase activity"/>
    <property type="evidence" value="ECO:0007669"/>
    <property type="project" value="TreeGrafter"/>
</dbReference>
<sequence length="616" mass="63653">MISKTWTRTLFPLLAVAAACGSKDHEQLAAAGGVAATPPPGPQPDLGPLIQATKPPPPISGGTLAVTRDRATIVAADTDRDLAYVVDLAGRALVRTVNLPPGSEPGRVAIGLDRVAHVVLRKAGKIASFALDGGEVDYRDVCATPRGIGVDNVRSALKVTCASGELLTVPLDGSAISSVNVERDLRDVVVNTDGTTFVSTFRSAKLLRVAKGAVGSSRTSGSIMMAWRAAAAPVDDPPASSGDGGSGTDAGTPEPTNDDGEIAVVGQEASPEPVQTTPGGYGSGVVVGPGTDCGATASGIVTTHLSLANGGDVNLPDAVLPVDLATNGRDYVVVAAGNAFTPSLPQLFVVQKGSIDQSGTCVPVGRGNVPGQAVAAIFGARDQLVVQTREPAALHIMSEDRLRPWKTIPLANDSRADTGHILFHVNAGGHIACASCHGEGGDDAHTWTFVDMGPRRTPSLLGTVAHTEPFHWDGDMTDLRTLVDHVFVGRMSGPQVDDQHLEVLRSWLYALPAPAQLRPSTDVAATRGSTLFGQRCASCHSGPSLTNNKTEDVGTGKAFQVPSLVGVAWRGPFLHDGCATTLRDRFLPGCGGTKHGDTSDLSPAQIDDLVAFLETL</sequence>
<feature type="domain" description="Cytochrome c" evidence="6">
    <location>
        <begin position="523"/>
        <end position="616"/>
    </location>
</feature>
<evidence type="ECO:0000256" key="1">
    <source>
        <dbReference type="ARBA" id="ARBA00022617"/>
    </source>
</evidence>
<evidence type="ECO:0000256" key="5">
    <source>
        <dbReference type="SAM" id="MobiDB-lite"/>
    </source>
</evidence>
<dbReference type="SUPFAM" id="SSF46626">
    <property type="entry name" value="Cytochrome c"/>
    <property type="match status" value="2"/>
</dbReference>
<dbReference type="InterPro" id="IPR051395">
    <property type="entry name" value="Cytochrome_c_Peroxidase/MauG"/>
</dbReference>
<dbReference type="Gene3D" id="1.10.760.10">
    <property type="entry name" value="Cytochrome c-like domain"/>
    <property type="match status" value="2"/>
</dbReference>
<dbReference type="PANTHER" id="PTHR30600">
    <property type="entry name" value="CYTOCHROME C PEROXIDASE-RELATED"/>
    <property type="match status" value="1"/>
</dbReference>
<evidence type="ECO:0000256" key="2">
    <source>
        <dbReference type="ARBA" id="ARBA00022723"/>
    </source>
</evidence>
<dbReference type="KEGG" id="llu:AKJ09_03405"/>